<proteinExistence type="predicted"/>
<keyword evidence="3" id="KW-1185">Reference proteome</keyword>
<gene>
    <name evidence="2" type="ORF">G7043_06235</name>
</gene>
<keyword evidence="1" id="KW-0732">Signal</keyword>
<accession>A0A7C9VMW6</accession>
<sequence>MGKKLLASAAATAGLSIALLGGFTAAATAAPEAPISAAATCSGTGCDGKDPYDSGCGGRSESGRKATAKGTFILYYSSTCKTNWIETPNYAGGTPSLELTVWDKGRNKIVRYDAKPTAGRHYGNMVYSPGSSCAVGLADWDSDSAWEVSIESSGC</sequence>
<organism evidence="2 3">
    <name type="scientific">Lentzea alba</name>
    <dbReference type="NCBI Taxonomy" id="2714351"/>
    <lineage>
        <taxon>Bacteria</taxon>
        <taxon>Bacillati</taxon>
        <taxon>Actinomycetota</taxon>
        <taxon>Actinomycetes</taxon>
        <taxon>Pseudonocardiales</taxon>
        <taxon>Pseudonocardiaceae</taxon>
        <taxon>Lentzea</taxon>
    </lineage>
</organism>
<feature type="chain" id="PRO_5038348339" evidence="1">
    <location>
        <begin position="30"/>
        <end position="155"/>
    </location>
</feature>
<name>A0A7C9VMW6_9PSEU</name>
<reference evidence="2 3" key="1">
    <citation type="submission" date="2020-03" db="EMBL/GenBank/DDBJ databases">
        <title>Isolation and identification of active actinomycetes.</title>
        <authorList>
            <person name="Sun X."/>
        </authorList>
    </citation>
    <scope>NUCLEOTIDE SEQUENCE [LARGE SCALE GENOMIC DNA]</scope>
    <source>
        <strain evidence="2 3">NEAU-D13</strain>
    </source>
</reference>
<dbReference type="Proteomes" id="UP000481360">
    <property type="component" value="Unassembled WGS sequence"/>
</dbReference>
<comment type="caution">
    <text evidence="2">The sequence shown here is derived from an EMBL/GenBank/DDBJ whole genome shotgun (WGS) entry which is preliminary data.</text>
</comment>
<dbReference type="InterPro" id="IPR021224">
    <property type="entry name" value="DUF2690"/>
</dbReference>
<evidence type="ECO:0000313" key="2">
    <source>
        <dbReference type="EMBL" id="NGY58532.1"/>
    </source>
</evidence>
<evidence type="ECO:0000313" key="3">
    <source>
        <dbReference type="Proteomes" id="UP000481360"/>
    </source>
</evidence>
<protein>
    <submittedName>
        <fullName evidence="2">DUF2690 domain-containing protein</fullName>
    </submittedName>
</protein>
<dbReference type="AlphaFoldDB" id="A0A7C9VMW6"/>
<dbReference type="Pfam" id="PF10901">
    <property type="entry name" value="DUF2690"/>
    <property type="match status" value="1"/>
</dbReference>
<evidence type="ECO:0000256" key="1">
    <source>
        <dbReference type="SAM" id="SignalP"/>
    </source>
</evidence>
<dbReference type="EMBL" id="JAAMPJ010000001">
    <property type="protein sequence ID" value="NGY58532.1"/>
    <property type="molecule type" value="Genomic_DNA"/>
</dbReference>
<feature type="signal peptide" evidence="1">
    <location>
        <begin position="1"/>
        <end position="29"/>
    </location>
</feature>
<dbReference type="RefSeq" id="WP_166044557.1">
    <property type="nucleotide sequence ID" value="NZ_JAAMPJ010000001.1"/>
</dbReference>